<dbReference type="Gene3D" id="3.40.250.10">
    <property type="entry name" value="Rhodanese-like domain"/>
    <property type="match status" value="1"/>
</dbReference>
<dbReference type="PANTHER" id="PTHR43031:SF17">
    <property type="entry name" value="SULFURTRANSFERASE YTWF-RELATED"/>
    <property type="match status" value="1"/>
</dbReference>
<keyword evidence="3" id="KW-1185">Reference proteome</keyword>
<dbReference type="AlphaFoldDB" id="D6XZ70"/>
<dbReference type="PANTHER" id="PTHR43031">
    <property type="entry name" value="FAD-DEPENDENT OXIDOREDUCTASE"/>
    <property type="match status" value="1"/>
</dbReference>
<dbReference type="InterPro" id="IPR001763">
    <property type="entry name" value="Rhodanese-like_dom"/>
</dbReference>
<dbReference type="InterPro" id="IPR036873">
    <property type="entry name" value="Rhodanese-like_dom_sf"/>
</dbReference>
<dbReference type="HOGENOM" id="CLU_089574_13_3_9"/>
<dbReference type="Proteomes" id="UP000000271">
    <property type="component" value="Chromosome"/>
</dbReference>
<dbReference type="SUPFAM" id="SSF52821">
    <property type="entry name" value="Rhodanese/Cell cycle control phosphatase"/>
    <property type="match status" value="1"/>
</dbReference>
<dbReference type="EMBL" id="CP001791">
    <property type="protein sequence ID" value="ADI00355.1"/>
    <property type="molecule type" value="Genomic_DNA"/>
</dbReference>
<protein>
    <submittedName>
        <fullName evidence="2">Rhodanese domain protein</fullName>
    </submittedName>
</protein>
<dbReference type="CDD" id="cd00158">
    <property type="entry name" value="RHOD"/>
    <property type="match status" value="1"/>
</dbReference>
<proteinExistence type="predicted"/>
<accession>D6XZ70</accession>
<name>D6XZ70_BACIE</name>
<dbReference type="PROSITE" id="PS50206">
    <property type="entry name" value="RHODANESE_3"/>
    <property type="match status" value="1"/>
</dbReference>
<evidence type="ECO:0000259" key="1">
    <source>
        <dbReference type="PROSITE" id="PS50206"/>
    </source>
</evidence>
<evidence type="ECO:0000313" key="2">
    <source>
        <dbReference type="EMBL" id="ADI00355.1"/>
    </source>
</evidence>
<gene>
    <name evidence="2" type="ordered locus">Bsel_2865</name>
</gene>
<feature type="domain" description="Rhodanese" evidence="1">
    <location>
        <begin position="23"/>
        <end position="104"/>
    </location>
</feature>
<dbReference type="STRING" id="439292.Bsel_2865"/>
<reference evidence="2" key="1">
    <citation type="submission" date="2009-10" db="EMBL/GenBank/DDBJ databases">
        <title>Complete sequence of Bacillus selenitireducens MLS10.</title>
        <authorList>
            <consortium name="US DOE Joint Genome Institute"/>
            <person name="Lucas S."/>
            <person name="Copeland A."/>
            <person name="Lapidus A."/>
            <person name="Glavina del Rio T."/>
            <person name="Dalin E."/>
            <person name="Tice H."/>
            <person name="Bruce D."/>
            <person name="Goodwin L."/>
            <person name="Pitluck S."/>
            <person name="Sims D."/>
            <person name="Brettin T."/>
            <person name="Detter J.C."/>
            <person name="Han C."/>
            <person name="Larimer F."/>
            <person name="Land M."/>
            <person name="Hauser L."/>
            <person name="Kyrpides N."/>
            <person name="Ovchinnikova G."/>
            <person name="Stolz J."/>
        </authorList>
    </citation>
    <scope>NUCLEOTIDE SEQUENCE [LARGE SCALE GENOMIC DNA]</scope>
    <source>
        <strain evidence="2">MLS10</strain>
    </source>
</reference>
<dbReference type="InterPro" id="IPR050229">
    <property type="entry name" value="GlpE_sulfurtransferase"/>
</dbReference>
<sequence>MSEIKENVKQLSFDEVKGLYDKEDRKEILIDVRELEEYEEAHIPGVPLIPMSEIVSLVDQFKPDEEYVLICRSGRRSHEVAKFFQENGIERVHNYADGMLGWEAVKTDGPEWVVSQVNEIYK</sequence>
<dbReference type="Pfam" id="PF00581">
    <property type="entry name" value="Rhodanese"/>
    <property type="match status" value="1"/>
</dbReference>
<evidence type="ECO:0000313" key="3">
    <source>
        <dbReference type="Proteomes" id="UP000000271"/>
    </source>
</evidence>
<dbReference type="SMART" id="SM00450">
    <property type="entry name" value="RHOD"/>
    <property type="match status" value="1"/>
</dbReference>
<organism evidence="2 3">
    <name type="scientific">Bacillus selenitireducens (strain ATCC 700615 / DSM 15326 / MLS10)</name>
    <dbReference type="NCBI Taxonomy" id="439292"/>
    <lineage>
        <taxon>Bacteria</taxon>
        <taxon>Bacillati</taxon>
        <taxon>Bacillota</taxon>
        <taxon>Bacilli</taxon>
        <taxon>Bacillales</taxon>
        <taxon>Bacillaceae</taxon>
        <taxon>Salisediminibacterium</taxon>
    </lineage>
</organism>
<dbReference type="eggNOG" id="COG0607">
    <property type="taxonomic scope" value="Bacteria"/>
</dbReference>
<dbReference type="RefSeq" id="WP_013173768.1">
    <property type="nucleotide sequence ID" value="NC_014219.1"/>
</dbReference>
<dbReference type="KEGG" id="bse:Bsel_2865"/>